<feature type="compositionally biased region" description="Basic and acidic residues" evidence="1">
    <location>
        <begin position="90"/>
        <end position="110"/>
    </location>
</feature>
<dbReference type="AlphaFoldDB" id="A0AAD3DA80"/>
<name>A0AAD3DA80_9STRA</name>
<sequence length="139" mass="15574">MSSWTQVYVTGISKGIIPTDEEIEANLVKKYNLSDDDSILWAGEGTTLIKRDAQGACRGFAFLSFYSLDSASVVIERINADGILQAELSQPKEKKKKVDNDDKGLHDLRLRRQRKKPIRKHPVITSSNGKRTNLGNKTK</sequence>
<dbReference type="SUPFAM" id="SSF54928">
    <property type="entry name" value="RNA-binding domain, RBD"/>
    <property type="match status" value="1"/>
</dbReference>
<accession>A0AAD3DA80</accession>
<dbReference type="GO" id="GO:0003676">
    <property type="term" value="F:nucleic acid binding"/>
    <property type="evidence" value="ECO:0007669"/>
    <property type="project" value="InterPro"/>
</dbReference>
<reference evidence="2 3" key="1">
    <citation type="journal article" date="2021" name="Sci. Rep.">
        <title>The genome of the diatom Chaetoceros tenuissimus carries an ancient integrated fragment of an extant virus.</title>
        <authorList>
            <person name="Hongo Y."/>
            <person name="Kimura K."/>
            <person name="Takaki Y."/>
            <person name="Yoshida Y."/>
            <person name="Baba S."/>
            <person name="Kobayashi G."/>
            <person name="Nagasaki K."/>
            <person name="Hano T."/>
            <person name="Tomaru Y."/>
        </authorList>
    </citation>
    <scope>NUCLEOTIDE SEQUENCE [LARGE SCALE GENOMIC DNA]</scope>
    <source>
        <strain evidence="2 3">NIES-3715</strain>
    </source>
</reference>
<feature type="region of interest" description="Disordered" evidence="1">
    <location>
        <begin position="89"/>
        <end position="139"/>
    </location>
</feature>
<feature type="compositionally biased region" description="Polar residues" evidence="1">
    <location>
        <begin position="124"/>
        <end position="139"/>
    </location>
</feature>
<dbReference type="EMBL" id="BLLK01000062">
    <property type="protein sequence ID" value="GFH59230.1"/>
    <property type="molecule type" value="Genomic_DNA"/>
</dbReference>
<dbReference type="Gene3D" id="3.30.70.330">
    <property type="match status" value="1"/>
</dbReference>
<proteinExistence type="predicted"/>
<organism evidence="2 3">
    <name type="scientific">Chaetoceros tenuissimus</name>
    <dbReference type="NCBI Taxonomy" id="426638"/>
    <lineage>
        <taxon>Eukaryota</taxon>
        <taxon>Sar</taxon>
        <taxon>Stramenopiles</taxon>
        <taxon>Ochrophyta</taxon>
        <taxon>Bacillariophyta</taxon>
        <taxon>Coscinodiscophyceae</taxon>
        <taxon>Chaetocerotophycidae</taxon>
        <taxon>Chaetocerotales</taxon>
        <taxon>Chaetocerotaceae</taxon>
        <taxon>Chaetoceros</taxon>
    </lineage>
</organism>
<protein>
    <recommendedName>
        <fullName evidence="4">RRM domain-containing protein</fullName>
    </recommendedName>
</protein>
<comment type="caution">
    <text evidence="2">The sequence shown here is derived from an EMBL/GenBank/DDBJ whole genome shotgun (WGS) entry which is preliminary data.</text>
</comment>
<evidence type="ECO:0008006" key="4">
    <source>
        <dbReference type="Google" id="ProtNLM"/>
    </source>
</evidence>
<evidence type="ECO:0000256" key="1">
    <source>
        <dbReference type="SAM" id="MobiDB-lite"/>
    </source>
</evidence>
<gene>
    <name evidence="2" type="ORF">CTEN210_15706</name>
</gene>
<dbReference type="InterPro" id="IPR012677">
    <property type="entry name" value="Nucleotide-bd_a/b_plait_sf"/>
</dbReference>
<keyword evidence="3" id="KW-1185">Reference proteome</keyword>
<evidence type="ECO:0000313" key="3">
    <source>
        <dbReference type="Proteomes" id="UP001054902"/>
    </source>
</evidence>
<dbReference type="Proteomes" id="UP001054902">
    <property type="component" value="Unassembled WGS sequence"/>
</dbReference>
<dbReference type="InterPro" id="IPR035979">
    <property type="entry name" value="RBD_domain_sf"/>
</dbReference>
<evidence type="ECO:0000313" key="2">
    <source>
        <dbReference type="EMBL" id="GFH59230.1"/>
    </source>
</evidence>
<feature type="compositionally biased region" description="Basic residues" evidence="1">
    <location>
        <begin position="111"/>
        <end position="122"/>
    </location>
</feature>